<protein>
    <submittedName>
        <fullName evidence="6">Small heat shock protein, chloroplastic</fullName>
    </submittedName>
</protein>
<evidence type="ECO:0000256" key="3">
    <source>
        <dbReference type="RuleBase" id="RU003616"/>
    </source>
</evidence>
<dbReference type="AlphaFoldDB" id="A0AAW2RQW3"/>
<sequence length="235" mass="26080">MAAKTLVCSPFALSNITGRTNRACDAPSSVFFPNVRRPPSLVRAQASGESKDTAVDVHHVSGGNQGTAVERRPRRLAVDVSPFGKYFVHCGKAHEKLLARPLSPMRTMRQMLDAVDRLFEDAMTFPGTAGGEVRMPWDIKEEENEIRMRFDMPGLSKEDVKVSVEDDHVLVIEGKQKTEEEGGLVEKGYSTYSTRLMLPDSCEKDKVKAEMKNGVLYVSVPKGKVEKKVLDVQIN</sequence>
<evidence type="ECO:0000256" key="1">
    <source>
        <dbReference type="ARBA" id="ARBA00023016"/>
    </source>
</evidence>
<comment type="caution">
    <text evidence="6">The sequence shown here is derived from an EMBL/GenBank/DDBJ whole genome shotgun (WGS) entry which is preliminary data.</text>
</comment>
<evidence type="ECO:0000256" key="4">
    <source>
        <dbReference type="SAM" id="MobiDB-lite"/>
    </source>
</evidence>
<comment type="similarity">
    <text evidence="2 3">Belongs to the small heat shock protein (HSP20) family.</text>
</comment>
<feature type="domain" description="SHSP" evidence="5">
    <location>
        <begin position="128"/>
        <end position="235"/>
    </location>
</feature>
<keyword evidence="1 6" id="KW-0346">Stress response</keyword>
<evidence type="ECO:0000259" key="5">
    <source>
        <dbReference type="PROSITE" id="PS01031"/>
    </source>
</evidence>
<dbReference type="SUPFAM" id="SSF49764">
    <property type="entry name" value="HSP20-like chaperones"/>
    <property type="match status" value="1"/>
</dbReference>
<dbReference type="InterPro" id="IPR008978">
    <property type="entry name" value="HSP20-like_chaperone"/>
</dbReference>
<feature type="compositionally biased region" description="Basic and acidic residues" evidence="4">
    <location>
        <begin position="49"/>
        <end position="59"/>
    </location>
</feature>
<gene>
    <name evidence="6" type="ORF">Scaly_0535200</name>
</gene>
<evidence type="ECO:0000313" key="6">
    <source>
        <dbReference type="EMBL" id="KAL0382479.1"/>
    </source>
</evidence>
<dbReference type="EMBL" id="JACGWM010000003">
    <property type="protein sequence ID" value="KAL0382479.1"/>
    <property type="molecule type" value="Genomic_DNA"/>
</dbReference>
<reference evidence="6" key="2">
    <citation type="journal article" date="2024" name="Plant">
        <title>Genomic evolution and insights into agronomic trait innovations of Sesamum species.</title>
        <authorList>
            <person name="Miao H."/>
            <person name="Wang L."/>
            <person name="Qu L."/>
            <person name="Liu H."/>
            <person name="Sun Y."/>
            <person name="Le M."/>
            <person name="Wang Q."/>
            <person name="Wei S."/>
            <person name="Zheng Y."/>
            <person name="Lin W."/>
            <person name="Duan Y."/>
            <person name="Cao H."/>
            <person name="Xiong S."/>
            <person name="Wang X."/>
            <person name="Wei L."/>
            <person name="Li C."/>
            <person name="Ma Q."/>
            <person name="Ju M."/>
            <person name="Zhao R."/>
            <person name="Li G."/>
            <person name="Mu C."/>
            <person name="Tian Q."/>
            <person name="Mei H."/>
            <person name="Zhang T."/>
            <person name="Gao T."/>
            <person name="Zhang H."/>
        </authorList>
    </citation>
    <scope>NUCLEOTIDE SEQUENCE</scope>
    <source>
        <strain evidence="6">KEN8</strain>
    </source>
</reference>
<evidence type="ECO:0000256" key="2">
    <source>
        <dbReference type="PROSITE-ProRule" id="PRU00285"/>
    </source>
</evidence>
<dbReference type="Gene3D" id="2.60.40.790">
    <property type="match status" value="1"/>
</dbReference>
<dbReference type="PANTHER" id="PTHR46733">
    <property type="entry name" value="26.5 KDA HEAT SHOCK PROTEIN, MITOCHONDRIAL"/>
    <property type="match status" value="1"/>
</dbReference>
<dbReference type="InterPro" id="IPR044587">
    <property type="entry name" value="HSP21-like"/>
</dbReference>
<accession>A0AAW2RQW3</accession>
<proteinExistence type="inferred from homology"/>
<dbReference type="PANTHER" id="PTHR46733:SF4">
    <property type="entry name" value="HEAT SHOCK PROTEIN 21, CHLOROPLASTIC"/>
    <property type="match status" value="1"/>
</dbReference>
<organism evidence="6">
    <name type="scientific">Sesamum calycinum</name>
    <dbReference type="NCBI Taxonomy" id="2727403"/>
    <lineage>
        <taxon>Eukaryota</taxon>
        <taxon>Viridiplantae</taxon>
        <taxon>Streptophyta</taxon>
        <taxon>Embryophyta</taxon>
        <taxon>Tracheophyta</taxon>
        <taxon>Spermatophyta</taxon>
        <taxon>Magnoliopsida</taxon>
        <taxon>eudicotyledons</taxon>
        <taxon>Gunneridae</taxon>
        <taxon>Pentapetalae</taxon>
        <taxon>asterids</taxon>
        <taxon>lamiids</taxon>
        <taxon>Lamiales</taxon>
        <taxon>Pedaliaceae</taxon>
        <taxon>Sesamum</taxon>
    </lineage>
</organism>
<dbReference type="Pfam" id="PF00011">
    <property type="entry name" value="HSP20"/>
    <property type="match status" value="1"/>
</dbReference>
<dbReference type="CDD" id="cd06464">
    <property type="entry name" value="ACD_sHsps-like"/>
    <property type="match status" value="1"/>
</dbReference>
<reference evidence="6" key="1">
    <citation type="submission" date="2020-06" db="EMBL/GenBank/DDBJ databases">
        <authorList>
            <person name="Li T."/>
            <person name="Hu X."/>
            <person name="Zhang T."/>
            <person name="Song X."/>
            <person name="Zhang H."/>
            <person name="Dai N."/>
            <person name="Sheng W."/>
            <person name="Hou X."/>
            <person name="Wei L."/>
        </authorList>
    </citation>
    <scope>NUCLEOTIDE SEQUENCE</scope>
    <source>
        <strain evidence="6">KEN8</strain>
        <tissue evidence="6">Leaf</tissue>
    </source>
</reference>
<feature type="region of interest" description="Disordered" evidence="4">
    <location>
        <begin position="48"/>
        <end position="70"/>
    </location>
</feature>
<name>A0AAW2RQW3_9LAMI</name>
<dbReference type="InterPro" id="IPR002068">
    <property type="entry name" value="A-crystallin/Hsp20_dom"/>
</dbReference>
<dbReference type="GO" id="GO:0009408">
    <property type="term" value="P:response to heat"/>
    <property type="evidence" value="ECO:0007669"/>
    <property type="project" value="InterPro"/>
</dbReference>
<dbReference type="PROSITE" id="PS01031">
    <property type="entry name" value="SHSP"/>
    <property type="match status" value="1"/>
</dbReference>